<organism evidence="1 2">
    <name type="scientific">Pyropia yezoensis</name>
    <name type="common">Susabi-nori</name>
    <name type="synonym">Porphyra yezoensis</name>
    <dbReference type="NCBI Taxonomy" id="2788"/>
    <lineage>
        <taxon>Eukaryota</taxon>
        <taxon>Rhodophyta</taxon>
        <taxon>Bangiophyceae</taxon>
        <taxon>Bangiales</taxon>
        <taxon>Bangiaceae</taxon>
        <taxon>Pyropia</taxon>
    </lineage>
</organism>
<protein>
    <submittedName>
        <fullName evidence="1">Uncharacterized protein</fullName>
    </submittedName>
</protein>
<gene>
    <name evidence="1" type="ORF">I4F81_003755</name>
</gene>
<evidence type="ECO:0000313" key="1">
    <source>
        <dbReference type="EMBL" id="KAK1861171.1"/>
    </source>
</evidence>
<dbReference type="Proteomes" id="UP000798662">
    <property type="component" value="Chromosome 1"/>
</dbReference>
<sequence length="508" mass="51171">MARLSVVFAAAAVVVGTAAAARVATATALPPSVAREEAALAESVRESRLIVLSKSCDAACMEGVRARLAARCDAVRLLPNIHMLSARCAETPDAAAAGPPPPSVEDLLAVLPEVEATVPDAVVSVPEGATAGGAAAAAAPTTARQSGRTFWGLDRINQFSLPLDGDSSVERCYPSRGAGVTVYVVDTGCTTTHPQFEGRATTEAGPGSPFQSGDDDNSHGSHVAGTVGGRDTGVARGVTIKCIKVLNRRAVGSMTDIAAAFDAVAGAKVADPSARIILSASLGGPSRKGRPGVSGVAARRASEAGVVVIVAAGNDGGDACAVSPASEPSLITVANAARDDSLARSSNRGRCVDVIAPGTRILSVDGFSPSGGLKTFSGTSMATPHVAGVAALIMGEDPNGGRLTTADVQARMTAAAPQVGGYPMSYAGGDCSGGGPGASPAPRPTPVSTPAPIQEPTPAPTPTSPGPSDPEDCTPVWRRVCPKTSRWWQEECSVMIVCAETGLPWEWA</sequence>
<proteinExistence type="predicted"/>
<accession>A0ACC3BUM9</accession>
<dbReference type="EMBL" id="CM020618">
    <property type="protein sequence ID" value="KAK1861171.1"/>
    <property type="molecule type" value="Genomic_DNA"/>
</dbReference>
<name>A0ACC3BUM9_PYRYE</name>
<evidence type="ECO:0000313" key="2">
    <source>
        <dbReference type="Proteomes" id="UP000798662"/>
    </source>
</evidence>
<keyword evidence="2" id="KW-1185">Reference proteome</keyword>
<reference evidence="1" key="1">
    <citation type="submission" date="2019-11" db="EMBL/GenBank/DDBJ databases">
        <title>Nori genome reveals adaptations in red seaweeds to the harsh intertidal environment.</title>
        <authorList>
            <person name="Wang D."/>
            <person name="Mao Y."/>
        </authorList>
    </citation>
    <scope>NUCLEOTIDE SEQUENCE</scope>
    <source>
        <tissue evidence="1">Gametophyte</tissue>
    </source>
</reference>
<comment type="caution">
    <text evidence="1">The sequence shown here is derived from an EMBL/GenBank/DDBJ whole genome shotgun (WGS) entry which is preliminary data.</text>
</comment>